<gene>
    <name evidence="6" type="ORF">DFR86_04055</name>
</gene>
<organism evidence="6 7">
    <name type="scientific">Acidianus sulfidivorans JP7</name>
    <dbReference type="NCBI Taxonomy" id="619593"/>
    <lineage>
        <taxon>Archaea</taxon>
        <taxon>Thermoproteota</taxon>
        <taxon>Thermoprotei</taxon>
        <taxon>Sulfolobales</taxon>
        <taxon>Sulfolobaceae</taxon>
        <taxon>Acidianus</taxon>
    </lineage>
</organism>
<evidence type="ECO:0000256" key="4">
    <source>
        <dbReference type="ARBA" id="ARBA00023014"/>
    </source>
</evidence>
<dbReference type="GeneID" id="36837114"/>
<dbReference type="PROSITE" id="PS51379">
    <property type="entry name" value="4FE4S_FER_2"/>
    <property type="match status" value="4"/>
</dbReference>
<proteinExistence type="predicted"/>
<sequence>MSSFLNSPLIKYRVSVLQLSELKKENIKTKALIILGDADREKVAEDLGLNPLLIRVIAKESSNDEIEYNKVILENAWTADLAPIEEISSIDRRSLLHGEVKKSRKVDKPVYLSEYCNGLYRACNVCELSCPYNAIKVDKKSGISIDYGKCVACGLCVASCPVSAIQFPSVSQNSIFELAKLKGDKKITCFKNTKSNGIKIPCLAMLSEVDIALLRSNGNLTFECTGCELQNNLKNFIEVIKEYNEKIGGISFYSPSLKIEAKEAKKLGTTPQSFYNRAEARRNITDDLPYILFNVSINNSKCTICESCVNWCPTSALKLKRDTGLEEIDFDPKKCIGCNICVNVCPESCKIQSSKEVKETASKDNIDLPYVIKVEKSKDSNKEVKKIMSDELVRCRVCGVPVGSRKSLEHVKKIMQENGASCEDEWLERCPKHRAEYAFQRRFSFKAKFKPRGDLQ</sequence>
<keyword evidence="2" id="KW-0479">Metal-binding</keyword>
<dbReference type="RefSeq" id="WP_110379700.1">
    <property type="nucleotide sequence ID" value="NZ_CP029288.2"/>
</dbReference>
<dbReference type="Pfam" id="PF12838">
    <property type="entry name" value="Fer4_7"/>
    <property type="match status" value="2"/>
</dbReference>
<keyword evidence="7" id="KW-1185">Reference proteome</keyword>
<evidence type="ECO:0000256" key="2">
    <source>
        <dbReference type="ARBA" id="ARBA00022723"/>
    </source>
</evidence>
<keyword evidence="3" id="KW-0408">Iron</keyword>
<evidence type="ECO:0000313" key="7">
    <source>
        <dbReference type="Proteomes" id="UP000248410"/>
    </source>
</evidence>
<dbReference type="PANTHER" id="PTHR43687">
    <property type="entry name" value="ADENYLYLSULFATE REDUCTASE, BETA SUBUNIT"/>
    <property type="match status" value="1"/>
</dbReference>
<dbReference type="EMBL" id="CP029288">
    <property type="protein sequence ID" value="AWR96810.1"/>
    <property type="molecule type" value="Genomic_DNA"/>
</dbReference>
<feature type="domain" description="4Fe-4S ferredoxin-type" evidence="5">
    <location>
        <begin position="107"/>
        <end position="140"/>
    </location>
</feature>
<keyword evidence="1" id="KW-0004">4Fe-4S</keyword>
<keyword evidence="4" id="KW-0411">Iron-sulfur</keyword>
<dbReference type="AlphaFoldDB" id="A0A2U9ILC6"/>
<protein>
    <submittedName>
        <fullName evidence="6">4Fe-4S ferredoxin</fullName>
    </submittedName>
</protein>
<name>A0A2U9ILC6_9CREN</name>
<evidence type="ECO:0000313" key="6">
    <source>
        <dbReference type="EMBL" id="AWR96810.1"/>
    </source>
</evidence>
<dbReference type="KEGG" id="asul:DFR86_04055"/>
<dbReference type="OrthoDB" id="15347at2157"/>
<dbReference type="PANTHER" id="PTHR43687:SF1">
    <property type="entry name" value="FERREDOXIN III"/>
    <property type="match status" value="1"/>
</dbReference>
<dbReference type="InterPro" id="IPR050572">
    <property type="entry name" value="Fe-S_Ferredoxin"/>
</dbReference>
<dbReference type="GO" id="GO:0016491">
    <property type="term" value="F:oxidoreductase activity"/>
    <property type="evidence" value="ECO:0007669"/>
    <property type="project" value="UniProtKB-ARBA"/>
</dbReference>
<dbReference type="Gene3D" id="3.30.70.20">
    <property type="match status" value="2"/>
</dbReference>
<evidence type="ECO:0000259" key="5">
    <source>
        <dbReference type="PROSITE" id="PS51379"/>
    </source>
</evidence>
<dbReference type="GO" id="GO:0046872">
    <property type="term" value="F:metal ion binding"/>
    <property type="evidence" value="ECO:0007669"/>
    <property type="project" value="UniProtKB-KW"/>
</dbReference>
<dbReference type="SUPFAM" id="SSF54862">
    <property type="entry name" value="4Fe-4S ferredoxins"/>
    <property type="match status" value="1"/>
</dbReference>
<feature type="domain" description="4Fe-4S ferredoxin-type" evidence="5">
    <location>
        <begin position="141"/>
        <end position="170"/>
    </location>
</feature>
<feature type="domain" description="4Fe-4S ferredoxin-type" evidence="5">
    <location>
        <begin position="326"/>
        <end position="355"/>
    </location>
</feature>
<feature type="domain" description="4Fe-4S ferredoxin-type" evidence="5">
    <location>
        <begin position="293"/>
        <end position="322"/>
    </location>
</feature>
<dbReference type="InterPro" id="IPR017896">
    <property type="entry name" value="4Fe4S_Fe-S-bd"/>
</dbReference>
<dbReference type="Proteomes" id="UP000248410">
    <property type="component" value="Chromosome"/>
</dbReference>
<evidence type="ECO:0000256" key="1">
    <source>
        <dbReference type="ARBA" id="ARBA00022485"/>
    </source>
</evidence>
<dbReference type="PROSITE" id="PS00198">
    <property type="entry name" value="4FE4S_FER_1"/>
    <property type="match status" value="2"/>
</dbReference>
<evidence type="ECO:0000256" key="3">
    <source>
        <dbReference type="ARBA" id="ARBA00023004"/>
    </source>
</evidence>
<dbReference type="InterPro" id="IPR017900">
    <property type="entry name" value="4Fe4S_Fe_S_CS"/>
</dbReference>
<reference evidence="6 7" key="1">
    <citation type="submission" date="2018-05" db="EMBL/GenBank/DDBJ databases">
        <title>Complete Genome Sequences of Extremely Thermoacidophilic, Metal-Mobilizing Type-Strain Members of the Archaeal Family Sulfolobaceae: Acidianus brierleyi DSM-1651T, Acidianus sulfidivorans DSM-18786T, Metallosphaera hakonensis DSM-7519T, and Metallosphaera prunae DSM-10039T.</title>
        <authorList>
            <person name="Counts J.A."/>
            <person name="Kelly R.M."/>
        </authorList>
    </citation>
    <scope>NUCLEOTIDE SEQUENCE [LARGE SCALE GENOMIC DNA]</scope>
    <source>
        <strain evidence="6 7">JP7</strain>
    </source>
</reference>
<dbReference type="GO" id="GO:0051539">
    <property type="term" value="F:4 iron, 4 sulfur cluster binding"/>
    <property type="evidence" value="ECO:0007669"/>
    <property type="project" value="UniProtKB-KW"/>
</dbReference>
<accession>A0A2U9ILC6</accession>